<dbReference type="AlphaFoldDB" id="A0A6N6VP62"/>
<organism evidence="1 2">
    <name type="scientific">Silvanigrella paludirubra</name>
    <dbReference type="NCBI Taxonomy" id="2499159"/>
    <lineage>
        <taxon>Bacteria</taxon>
        <taxon>Pseudomonadati</taxon>
        <taxon>Bdellovibrionota</taxon>
        <taxon>Oligoflexia</taxon>
        <taxon>Silvanigrellales</taxon>
        <taxon>Silvanigrellaceae</taxon>
        <taxon>Silvanigrella</taxon>
    </lineage>
</organism>
<dbReference type="RefSeq" id="WP_153421832.1">
    <property type="nucleotide sequence ID" value="NZ_WFLM01000009.1"/>
</dbReference>
<name>A0A6N6VP62_9BACT</name>
<keyword evidence="2" id="KW-1185">Reference proteome</keyword>
<comment type="caution">
    <text evidence="1">The sequence shown here is derived from an EMBL/GenBank/DDBJ whole genome shotgun (WGS) entry which is preliminary data.</text>
</comment>
<gene>
    <name evidence="1" type="ORF">GCL60_16390</name>
</gene>
<evidence type="ECO:0000313" key="2">
    <source>
        <dbReference type="Proteomes" id="UP000437748"/>
    </source>
</evidence>
<dbReference type="EMBL" id="WFLM01000009">
    <property type="protein sequence ID" value="KAB8035807.1"/>
    <property type="molecule type" value="Genomic_DNA"/>
</dbReference>
<sequence length="198" mass="23761">MKAKIAYNYYFDYESKIDTWPEGTSIVPHEDHKTSIYDKEKDDYIINDYYFEIYSKNPDSYFCSPSAKTLEEAEKLGYKKFQEYVNCIEHEFERRNYTTGVGYCKHCNLFKSEAFLPSTLCIICKQPTNFCYDSIKNYYCEDHAFENKDEKYLNEKKELELFKEKMKKIKESKFEREKFKESLKNVMHAIADSVSIEK</sequence>
<evidence type="ECO:0000313" key="1">
    <source>
        <dbReference type="EMBL" id="KAB8035807.1"/>
    </source>
</evidence>
<proteinExistence type="predicted"/>
<reference evidence="1 2" key="1">
    <citation type="submission" date="2019-10" db="EMBL/GenBank/DDBJ databases">
        <title>New species of Slilvanegrellaceae.</title>
        <authorList>
            <person name="Pitt A."/>
            <person name="Hahn M.W."/>
        </authorList>
    </citation>
    <scope>NUCLEOTIDE SEQUENCE [LARGE SCALE GENOMIC DNA]</scope>
    <source>
        <strain evidence="1 2">SP-Ram-0.45-NSY-1</strain>
    </source>
</reference>
<dbReference type="OrthoDB" id="5148561at2"/>
<protein>
    <submittedName>
        <fullName evidence="1">Uncharacterized protein</fullName>
    </submittedName>
</protein>
<dbReference type="Proteomes" id="UP000437748">
    <property type="component" value="Unassembled WGS sequence"/>
</dbReference>
<accession>A0A6N6VP62</accession>